<dbReference type="EMBL" id="PGGS01000161">
    <property type="protein sequence ID" value="PNH07792.1"/>
    <property type="molecule type" value="Genomic_DNA"/>
</dbReference>
<evidence type="ECO:0000313" key="1">
    <source>
        <dbReference type="EMBL" id="PNH07792.1"/>
    </source>
</evidence>
<name>A0A2J8A5I0_9CHLO</name>
<proteinExistence type="predicted"/>
<sequence>MRFRLGCWPLEANRPETSVAREHRVCTRCEQGVVEDEMHVLLECPEYEAARAALPCGPGSEMRSTMVDSDPRQLAEALGRIWERRFGEIP</sequence>
<protein>
    <recommendedName>
        <fullName evidence="3">Reverse transcriptase zinc-binding domain-containing protein</fullName>
    </recommendedName>
</protein>
<dbReference type="OrthoDB" id="557170at2759"/>
<accession>A0A2J8A5I0</accession>
<comment type="caution">
    <text evidence="1">The sequence shown here is derived from an EMBL/GenBank/DDBJ whole genome shotgun (WGS) entry which is preliminary data.</text>
</comment>
<reference evidence="1 2" key="1">
    <citation type="journal article" date="2017" name="Mol. Biol. Evol.">
        <title>The 4-celled Tetrabaena socialis nuclear genome reveals the essential components for genetic control of cell number at the origin of multicellularity in the volvocine lineage.</title>
        <authorList>
            <person name="Featherston J."/>
            <person name="Arakaki Y."/>
            <person name="Hanschen E.R."/>
            <person name="Ferris P.J."/>
            <person name="Michod R.E."/>
            <person name="Olson B.J.S.C."/>
            <person name="Nozaki H."/>
            <person name="Durand P.M."/>
        </authorList>
    </citation>
    <scope>NUCLEOTIDE SEQUENCE [LARGE SCALE GENOMIC DNA]</scope>
    <source>
        <strain evidence="1 2">NIES-571</strain>
    </source>
</reference>
<gene>
    <name evidence="1" type="ORF">TSOC_005721</name>
</gene>
<evidence type="ECO:0008006" key="3">
    <source>
        <dbReference type="Google" id="ProtNLM"/>
    </source>
</evidence>
<dbReference type="Proteomes" id="UP000236333">
    <property type="component" value="Unassembled WGS sequence"/>
</dbReference>
<organism evidence="1 2">
    <name type="scientific">Tetrabaena socialis</name>
    <dbReference type="NCBI Taxonomy" id="47790"/>
    <lineage>
        <taxon>Eukaryota</taxon>
        <taxon>Viridiplantae</taxon>
        <taxon>Chlorophyta</taxon>
        <taxon>core chlorophytes</taxon>
        <taxon>Chlorophyceae</taxon>
        <taxon>CS clade</taxon>
        <taxon>Chlamydomonadales</taxon>
        <taxon>Tetrabaenaceae</taxon>
        <taxon>Tetrabaena</taxon>
    </lineage>
</organism>
<dbReference type="AlphaFoldDB" id="A0A2J8A5I0"/>
<keyword evidence="2" id="KW-1185">Reference proteome</keyword>
<evidence type="ECO:0000313" key="2">
    <source>
        <dbReference type="Proteomes" id="UP000236333"/>
    </source>
</evidence>